<dbReference type="PANTHER" id="PTHR11070:SF2">
    <property type="entry name" value="ATP-DEPENDENT DNA HELICASE SRS2"/>
    <property type="match status" value="1"/>
</dbReference>
<evidence type="ECO:0000256" key="10">
    <source>
        <dbReference type="ARBA" id="ARBA00023235"/>
    </source>
</evidence>
<evidence type="ECO:0000313" key="20">
    <source>
        <dbReference type="Proteomes" id="UP001169764"/>
    </source>
</evidence>
<dbReference type="InterPro" id="IPR014016">
    <property type="entry name" value="UvrD-like_ATP-bd"/>
</dbReference>
<evidence type="ECO:0000256" key="6">
    <source>
        <dbReference type="ARBA" id="ARBA00022839"/>
    </source>
</evidence>
<dbReference type="GO" id="GO:0004386">
    <property type="term" value="F:helicase activity"/>
    <property type="evidence" value="ECO:0007669"/>
    <property type="project" value="UniProtKB-KW"/>
</dbReference>
<dbReference type="Pfam" id="PF13361">
    <property type="entry name" value="UvrD_C"/>
    <property type="match status" value="1"/>
</dbReference>
<evidence type="ECO:0000259" key="17">
    <source>
        <dbReference type="PROSITE" id="PS51198"/>
    </source>
</evidence>
<dbReference type="InterPro" id="IPR014151">
    <property type="entry name" value="DNA_helicase_AddA"/>
</dbReference>
<evidence type="ECO:0000256" key="16">
    <source>
        <dbReference type="SAM" id="MobiDB-lite"/>
    </source>
</evidence>
<dbReference type="Proteomes" id="UP001169764">
    <property type="component" value="Unassembled WGS sequence"/>
</dbReference>
<evidence type="ECO:0000256" key="2">
    <source>
        <dbReference type="ARBA" id="ARBA00022741"/>
    </source>
</evidence>
<comment type="catalytic activity">
    <reaction evidence="14">
        <text>ATP + H2O = ADP + phosphate + H(+)</text>
        <dbReference type="Rhea" id="RHEA:13065"/>
        <dbReference type="ChEBI" id="CHEBI:15377"/>
        <dbReference type="ChEBI" id="CHEBI:15378"/>
        <dbReference type="ChEBI" id="CHEBI:30616"/>
        <dbReference type="ChEBI" id="CHEBI:43474"/>
        <dbReference type="ChEBI" id="CHEBI:456216"/>
        <dbReference type="EC" id="5.6.2.4"/>
    </reaction>
</comment>
<dbReference type="Gene3D" id="3.90.320.10">
    <property type="match status" value="1"/>
</dbReference>
<dbReference type="Pfam" id="PF00580">
    <property type="entry name" value="UvrD-helicase"/>
    <property type="match status" value="2"/>
</dbReference>
<keyword evidence="9" id="KW-0234">DNA repair</keyword>
<evidence type="ECO:0000256" key="9">
    <source>
        <dbReference type="ARBA" id="ARBA00023204"/>
    </source>
</evidence>
<protein>
    <recommendedName>
        <fullName evidence="12">DNA 3'-5' helicase</fullName>
        <ecNumber evidence="12">5.6.2.4</ecNumber>
    </recommendedName>
    <alternativeName>
        <fullName evidence="13">DNA 3'-5' helicase II</fullName>
    </alternativeName>
</protein>
<dbReference type="InterPro" id="IPR011335">
    <property type="entry name" value="Restrct_endonuc-II-like"/>
</dbReference>
<keyword evidence="3" id="KW-0227">DNA damage</keyword>
<keyword evidence="5 15" id="KW-0347">Helicase</keyword>
<evidence type="ECO:0000256" key="3">
    <source>
        <dbReference type="ARBA" id="ARBA00022763"/>
    </source>
</evidence>
<keyword evidence="1" id="KW-0540">Nuclease</keyword>
<organism evidence="19 20">
    <name type="scientific">Sphingomonas natans</name>
    <dbReference type="NCBI Taxonomy" id="3063330"/>
    <lineage>
        <taxon>Bacteria</taxon>
        <taxon>Pseudomonadati</taxon>
        <taxon>Pseudomonadota</taxon>
        <taxon>Alphaproteobacteria</taxon>
        <taxon>Sphingomonadales</taxon>
        <taxon>Sphingomonadaceae</taxon>
        <taxon>Sphingomonas</taxon>
    </lineage>
</organism>
<dbReference type="Pfam" id="PF12705">
    <property type="entry name" value="PDDEXK_1"/>
    <property type="match status" value="1"/>
</dbReference>
<comment type="catalytic activity">
    <reaction evidence="11">
        <text>Couples ATP hydrolysis with the unwinding of duplex DNA by translocating in the 3'-5' direction.</text>
        <dbReference type="EC" id="5.6.2.4"/>
    </reaction>
</comment>
<evidence type="ECO:0000256" key="5">
    <source>
        <dbReference type="ARBA" id="ARBA00022806"/>
    </source>
</evidence>
<dbReference type="PROSITE" id="PS51217">
    <property type="entry name" value="UVRD_HELICASE_CTER"/>
    <property type="match status" value="1"/>
</dbReference>
<keyword evidence="8" id="KW-0238">DNA-binding</keyword>
<feature type="binding site" evidence="15">
    <location>
        <begin position="29"/>
        <end position="36"/>
    </location>
    <ligand>
        <name>ATP</name>
        <dbReference type="ChEBI" id="CHEBI:30616"/>
    </ligand>
</feature>
<evidence type="ECO:0000256" key="8">
    <source>
        <dbReference type="ARBA" id="ARBA00023125"/>
    </source>
</evidence>
<proteinExistence type="predicted"/>
<sequence length="1150" mass="123823">MSARIDLLRRLQGAQADASDPRRQVWLSASAGTGKTHVLTARVLRLLLTGAQPSSILCLTFTKAGAAEMAERIQSRLASWVRLDEAKLAKELFALGEPNDVNAIRRARRLFARVLDAPGGGLRIQTIHAFAQTLLAAFPAEAGLAPGFKPLDGRAEAALARETLARLLAEAESGGDLGLVRDVQVLSRRLGEQAAERYLRLCARSPRALAALGSREGLEARIRVGLGVWLGDIEARIAEACAEGVFDCSSLRAIADANRAWGTKTGLEHAGLAEAFLEAGPSARAAMLEEVIGVARTKAGDPRSHSPKLFDCDPGHGDNCEALAEAVELLVQQRRGAELAGLIGAGLRAGQAYAAAYSQAKRAAGAVDFDDLIRLVLDLLDRPGIGDWIRFKLDRRVDHLLIDEGQDTNAQQWRIVRALADDFFAGDPEEHERLHRTIFSVGDFKQAIFGFQGTDPFAFAAAREYFGRQIEAGALDLDRLSLDRSFRSTPPILTLVDRIVSDLGGEALGLVDEPEPHVSAKIDKPGIVTLLAPMSLAGGDAGEDEGDEGWLDDATRGFAQRLAQQIRAWLDEGLWLPGKGRALRPEDILILVRRRGDLASLIVARLHAESVPVAGVDRLRLDAPLAVRDLMAAIRFVLQPGDDLSLAGLLVSPLFGLTQDELYAIGFGRKGTLWAALQAHGDHAPTVGFLRAILDAADFTTPYGFLETILTGPMDGRCKLLGRLGQEARDPIEELLNAALLFESEATPTLQRFLDWFDRGEVEVTRDPSAPLDAVRVMTVHGAKGLQAPLVILADATGDPKRQPARDVSWVIEEESEAVPIVRPRKDERIGPLDARIAEIERREREEHWRLLYVAVTRAEERLVIGGALGPAARGQPPAESWYAAIEQAMIGLGADAVADPLWASARHYQGETPALSVVRASPMPAAARAASPMPDWARRAAPVEQLPPRPLAPSSLGDDLAADPPPSPAMRAAAERGRLLHSLFERLPALGAEQRGAAAERWLTGAGGVADPGMARALAEDACRILSDPALGEIFSPDALAEAPIAAVVEGGYVVAGTVDRLLVRDDRVLVLDYKTGRAMPDRAEDAPVHHLRQMAAYAEALGRIFPGRRIEAALLYTAGPRLFPLSPALLARHKPDYAGPQQKLALES</sequence>
<evidence type="ECO:0000256" key="13">
    <source>
        <dbReference type="ARBA" id="ARBA00034923"/>
    </source>
</evidence>
<dbReference type="InterPro" id="IPR011604">
    <property type="entry name" value="PDDEXK-like_dom_sf"/>
</dbReference>
<dbReference type="Gene3D" id="3.40.50.300">
    <property type="entry name" value="P-loop containing nucleotide triphosphate hydrolases"/>
    <property type="match status" value="4"/>
</dbReference>
<dbReference type="InterPro" id="IPR000212">
    <property type="entry name" value="DNA_helicase_UvrD/REP"/>
</dbReference>
<evidence type="ECO:0000256" key="15">
    <source>
        <dbReference type="PROSITE-ProRule" id="PRU00560"/>
    </source>
</evidence>
<evidence type="ECO:0000313" key="19">
    <source>
        <dbReference type="EMBL" id="MDO6415157.1"/>
    </source>
</evidence>
<dbReference type="InterPro" id="IPR027417">
    <property type="entry name" value="P-loop_NTPase"/>
</dbReference>
<dbReference type="RefSeq" id="WP_303542967.1">
    <property type="nucleotide sequence ID" value="NZ_JAUOTP010000005.1"/>
</dbReference>
<comment type="caution">
    <text evidence="19">The sequence shown here is derived from an EMBL/GenBank/DDBJ whole genome shotgun (WGS) entry which is preliminary data.</text>
</comment>
<dbReference type="PANTHER" id="PTHR11070">
    <property type="entry name" value="UVRD / RECB / PCRA DNA HELICASE FAMILY MEMBER"/>
    <property type="match status" value="1"/>
</dbReference>
<name>A0ABT8Y9Y9_9SPHN</name>
<dbReference type="EC" id="5.6.2.4" evidence="12"/>
<keyword evidence="2 15" id="KW-0547">Nucleotide-binding</keyword>
<keyword evidence="20" id="KW-1185">Reference proteome</keyword>
<dbReference type="EMBL" id="JAUOTP010000005">
    <property type="protein sequence ID" value="MDO6415157.1"/>
    <property type="molecule type" value="Genomic_DNA"/>
</dbReference>
<dbReference type="SUPFAM" id="SSF52980">
    <property type="entry name" value="Restriction endonuclease-like"/>
    <property type="match status" value="1"/>
</dbReference>
<feature type="region of interest" description="Disordered" evidence="16">
    <location>
        <begin position="947"/>
        <end position="972"/>
    </location>
</feature>
<dbReference type="InterPro" id="IPR014017">
    <property type="entry name" value="DNA_helicase_UvrD-like_C"/>
</dbReference>
<keyword evidence="4 15" id="KW-0378">Hydrolase</keyword>
<evidence type="ECO:0000256" key="14">
    <source>
        <dbReference type="ARBA" id="ARBA00048988"/>
    </source>
</evidence>
<feature type="domain" description="UvrD-like helicase C-terminal" evidence="18">
    <location>
        <begin position="515"/>
        <end position="785"/>
    </location>
</feature>
<keyword evidence="6" id="KW-0269">Exonuclease</keyword>
<dbReference type="NCBIfam" id="TIGR02784">
    <property type="entry name" value="addA_alphas"/>
    <property type="match status" value="1"/>
</dbReference>
<evidence type="ECO:0000256" key="4">
    <source>
        <dbReference type="ARBA" id="ARBA00022801"/>
    </source>
</evidence>
<evidence type="ECO:0000256" key="1">
    <source>
        <dbReference type="ARBA" id="ARBA00022722"/>
    </source>
</evidence>
<reference evidence="19" key="1">
    <citation type="submission" date="2023-07" db="EMBL/GenBank/DDBJ databases">
        <authorList>
            <person name="Kim M."/>
        </authorList>
    </citation>
    <scope>NUCLEOTIDE SEQUENCE</scope>
    <source>
        <strain evidence="19">BIUV-7</strain>
    </source>
</reference>
<feature type="domain" description="UvrD-like helicase ATP-binding" evidence="17">
    <location>
        <begin position="8"/>
        <end position="489"/>
    </location>
</feature>
<dbReference type="SUPFAM" id="SSF52540">
    <property type="entry name" value="P-loop containing nucleoside triphosphate hydrolases"/>
    <property type="match status" value="1"/>
</dbReference>
<evidence type="ECO:0000259" key="18">
    <source>
        <dbReference type="PROSITE" id="PS51217"/>
    </source>
</evidence>
<dbReference type="InterPro" id="IPR038726">
    <property type="entry name" value="PDDEXK_AddAB-type"/>
</dbReference>
<evidence type="ECO:0000256" key="11">
    <source>
        <dbReference type="ARBA" id="ARBA00034617"/>
    </source>
</evidence>
<keyword evidence="10" id="KW-0413">Isomerase</keyword>
<dbReference type="PROSITE" id="PS51198">
    <property type="entry name" value="UVRD_HELICASE_ATP_BIND"/>
    <property type="match status" value="1"/>
</dbReference>
<keyword evidence="7 15" id="KW-0067">ATP-binding</keyword>
<evidence type="ECO:0000256" key="7">
    <source>
        <dbReference type="ARBA" id="ARBA00022840"/>
    </source>
</evidence>
<gene>
    <name evidence="19" type="primary">addA</name>
    <name evidence="19" type="ORF">Q4F19_12265</name>
</gene>
<evidence type="ECO:0000256" key="12">
    <source>
        <dbReference type="ARBA" id="ARBA00034808"/>
    </source>
</evidence>
<accession>A0ABT8Y9Y9</accession>